<dbReference type="GeneID" id="14690150"/>
<dbReference type="EMBL" id="HQ694730">
    <property type="protein sequence ID" value="ADY15491.1"/>
    <property type="molecule type" value="Genomic_DNA"/>
</dbReference>
<dbReference type="RefSeq" id="YP_007516984.1">
    <property type="nucleotide sequence ID" value="NC_020459.1"/>
</dbReference>
<evidence type="ECO:0000256" key="7">
    <source>
        <dbReference type="SAM" id="Phobius"/>
    </source>
</evidence>
<name>G8DM05_CHRQI</name>
<dbReference type="GO" id="GO:0006754">
    <property type="term" value="P:ATP biosynthetic process"/>
    <property type="evidence" value="ECO:0007669"/>
    <property type="project" value="UniProtKB-KW"/>
</dbReference>
<accession>G8DM05</accession>
<feature type="domain" description="ATP synthase YMF19-like N-terminal" evidence="8">
    <location>
        <begin position="2"/>
        <end position="43"/>
    </location>
</feature>
<feature type="transmembrane region" description="Helical" evidence="7">
    <location>
        <begin position="12"/>
        <end position="32"/>
    </location>
</feature>
<keyword evidence="5 7" id="KW-0472">Membrane</keyword>
<dbReference type="AlphaFoldDB" id="G8DM05"/>
<evidence type="ECO:0000256" key="3">
    <source>
        <dbReference type="ARBA" id="ARBA00022989"/>
    </source>
</evidence>
<dbReference type="CTD" id="4509"/>
<sequence length="66" mass="7789">MPQLDFITYLNQYMWTIGVLSFCVVIMCATLLPNIKYGLDSRSVEFVSFNYKREHEFIVFKKLLSS</sequence>
<evidence type="ECO:0000259" key="8">
    <source>
        <dbReference type="Pfam" id="PF02326"/>
    </source>
</evidence>
<protein>
    <submittedName>
        <fullName evidence="9">ATP synthetase subunit 8</fullName>
    </submittedName>
</protein>
<reference evidence="9" key="1">
    <citation type="journal article" date="2012" name="Mol. Phylogenet. Evol.">
        <title>Estimation of divergence times in cnidarian evolution based on mitochondrial protein-coding genes and the fossil record.</title>
        <authorList>
            <person name="Park E."/>
            <person name="Hwang D.S."/>
            <person name="Lee J.S."/>
            <person name="Song J.I."/>
            <person name="Seo T.K."/>
            <person name="Won Y.J."/>
        </authorList>
    </citation>
    <scope>NUCLEOTIDE SEQUENCE</scope>
</reference>
<evidence type="ECO:0000313" key="9">
    <source>
        <dbReference type="EMBL" id="ADY15491.1"/>
    </source>
</evidence>
<evidence type="ECO:0000256" key="5">
    <source>
        <dbReference type="ARBA" id="ARBA00023136"/>
    </source>
</evidence>
<dbReference type="Pfam" id="PF02326">
    <property type="entry name" value="YMF19"/>
    <property type="match status" value="1"/>
</dbReference>
<proteinExistence type="predicted"/>
<dbReference type="GO" id="GO:0031966">
    <property type="term" value="C:mitochondrial membrane"/>
    <property type="evidence" value="ECO:0007669"/>
    <property type="project" value="UniProtKB-SubCell"/>
</dbReference>
<evidence type="ECO:0000256" key="6">
    <source>
        <dbReference type="ARBA" id="ARBA00023310"/>
    </source>
</evidence>
<keyword evidence="4 9" id="KW-0496">Mitochondrion</keyword>
<evidence type="ECO:0000256" key="2">
    <source>
        <dbReference type="ARBA" id="ARBA00022692"/>
    </source>
</evidence>
<keyword evidence="3 7" id="KW-1133">Transmembrane helix</keyword>
<evidence type="ECO:0000256" key="1">
    <source>
        <dbReference type="ARBA" id="ARBA00004325"/>
    </source>
</evidence>
<evidence type="ECO:0000256" key="4">
    <source>
        <dbReference type="ARBA" id="ARBA00023128"/>
    </source>
</evidence>
<dbReference type="InterPro" id="IPR003319">
    <property type="entry name" value="YMF19-like_N"/>
</dbReference>
<keyword evidence="2 7" id="KW-0812">Transmembrane</keyword>
<organism evidence="9">
    <name type="scientific">Chrysaora quinquecirrha</name>
    <name type="common">Sea nettle jellyfish</name>
    <name type="synonym">Dactylometra africana</name>
    <dbReference type="NCBI Taxonomy" id="6148"/>
    <lineage>
        <taxon>Eukaryota</taxon>
        <taxon>Metazoa</taxon>
        <taxon>Cnidaria</taxon>
        <taxon>Scyphozoa</taxon>
        <taxon>Semaeostomeae</taxon>
        <taxon>Pelagiidae</taxon>
        <taxon>Chrysaora</taxon>
    </lineage>
</organism>
<keyword evidence="6" id="KW-0066">ATP synthesis</keyword>
<gene>
    <name evidence="9" type="primary">atp8</name>
</gene>
<comment type="subcellular location">
    <subcellularLocation>
        <location evidence="1">Mitochondrion membrane</location>
    </subcellularLocation>
</comment>
<geneLocation type="mitochondrion" evidence="9"/>